<name>A0AAN9PXL7_CANGL</name>
<evidence type="ECO:0000256" key="6">
    <source>
        <dbReference type="ARBA" id="ARBA00022741"/>
    </source>
</evidence>
<keyword evidence="4 15" id="KW-0812">Transmembrane</keyword>
<dbReference type="SMART" id="SM00220">
    <property type="entry name" value="S_TKc"/>
    <property type="match status" value="1"/>
</dbReference>
<gene>
    <name evidence="17" type="ORF">VNO77_35200</name>
</gene>
<dbReference type="PANTHER" id="PTHR27003">
    <property type="entry name" value="OS07G0166700 PROTEIN"/>
    <property type="match status" value="1"/>
</dbReference>
<dbReference type="GO" id="GO:0009506">
    <property type="term" value="C:plasmodesma"/>
    <property type="evidence" value="ECO:0007669"/>
    <property type="project" value="TreeGrafter"/>
</dbReference>
<keyword evidence="18" id="KW-1185">Reference proteome</keyword>
<evidence type="ECO:0000313" key="17">
    <source>
        <dbReference type="EMBL" id="KAK7316280.1"/>
    </source>
</evidence>
<dbReference type="FunFam" id="3.30.200.20:FF:000039">
    <property type="entry name" value="receptor-like protein kinase FERONIA"/>
    <property type="match status" value="1"/>
</dbReference>
<comment type="caution">
    <text evidence="17">The sequence shown here is derived from an EMBL/GenBank/DDBJ whole genome shotgun (WGS) entry which is preliminary data.</text>
</comment>
<feature type="compositionally biased region" description="Low complexity" evidence="14">
    <location>
        <begin position="24"/>
        <end position="38"/>
    </location>
</feature>
<keyword evidence="6" id="KW-0547">Nucleotide-binding</keyword>
<dbReference type="SUPFAM" id="SSF56112">
    <property type="entry name" value="Protein kinase-like (PK-like)"/>
    <property type="match status" value="1"/>
</dbReference>
<dbReference type="PROSITE" id="PS00108">
    <property type="entry name" value="PROTEIN_KINASE_ST"/>
    <property type="match status" value="1"/>
</dbReference>
<dbReference type="GO" id="GO:0004714">
    <property type="term" value="F:transmembrane receptor protein tyrosine kinase activity"/>
    <property type="evidence" value="ECO:0007669"/>
    <property type="project" value="InterPro"/>
</dbReference>
<feature type="active site" description="Proton acceptor" evidence="12">
    <location>
        <position position="262"/>
    </location>
</feature>
<proteinExistence type="predicted"/>
<feature type="binding site" evidence="13">
    <location>
        <position position="267"/>
    </location>
    <ligand>
        <name>Mg(2+)</name>
        <dbReference type="ChEBI" id="CHEBI:18420"/>
    </ligand>
</feature>
<evidence type="ECO:0000256" key="4">
    <source>
        <dbReference type="ARBA" id="ARBA00022692"/>
    </source>
</evidence>
<dbReference type="FunFam" id="1.10.510.10:FF:000252">
    <property type="entry name" value="Receptor-like protein kinase FERONIA"/>
    <property type="match status" value="1"/>
</dbReference>
<dbReference type="GO" id="GO:0005886">
    <property type="term" value="C:plasma membrane"/>
    <property type="evidence" value="ECO:0007669"/>
    <property type="project" value="TreeGrafter"/>
</dbReference>
<keyword evidence="11" id="KW-0325">Glycoprotein</keyword>
<dbReference type="Gene3D" id="1.10.510.10">
    <property type="entry name" value="Transferase(Phosphotransferase) domain 1"/>
    <property type="match status" value="1"/>
</dbReference>
<dbReference type="Gene3D" id="3.30.200.20">
    <property type="entry name" value="Phosphorylase Kinase, domain 1"/>
    <property type="match status" value="1"/>
</dbReference>
<dbReference type="PROSITE" id="PS50011">
    <property type="entry name" value="PROTEIN_KINASE_DOM"/>
    <property type="match status" value="1"/>
</dbReference>
<dbReference type="PANTHER" id="PTHR27003:SF434">
    <property type="entry name" value="RECEPTOR-LIKE PROTEIN KINASE FERONIA"/>
    <property type="match status" value="1"/>
</dbReference>
<dbReference type="EMBL" id="JAYMYQ010000008">
    <property type="protein sequence ID" value="KAK7316280.1"/>
    <property type="molecule type" value="Genomic_DNA"/>
</dbReference>
<evidence type="ECO:0000259" key="16">
    <source>
        <dbReference type="PROSITE" id="PS50011"/>
    </source>
</evidence>
<keyword evidence="8" id="KW-0067">ATP-binding</keyword>
<protein>
    <recommendedName>
        <fullName evidence="16">Protein kinase domain-containing protein</fullName>
    </recommendedName>
</protein>
<sequence>MLYSDPFLNGVEIFKISDAQSNNLAGPNPDPLNDNNPPFQNSQKKSNSRTTIIGIVVGVVSGVVLISVVIFFVVLLRRKSKLKTTTQNFKSKSSATSKRSPFSFSRTESTNLQNPSLPSDLFRHFSLVEIKSATKNFNDVFIVDVGGFGHVYKGYIDEDSTPVAIKRLKPGSQQGVHEFMNEILMLSQLRHRHLVSLIGYCNESNEMILVYDFVARGTLRDHLYNTDNPALSWKQRLKICIGVARGLNYLHTGTKHTIIHRDVKTANILLDEKWVAKVSDFGLSRIGPTGMSKAHISTVVKGTVGYIDPEYYKRHRLTEKSDVYSFGVVLFEILCARPPLIRTLEKKQTSLADWARSCYQSGTVEQIVDPMLKGSIAPECLKKFCEIGVSCLLDDGTQRPSMNDVAWMLEFALQLQECAEQRENAVVGMGMVVNENTEDSDDVFSSGTNIWQVSDSNKNSSGVRGTTSSGEHSD</sequence>
<evidence type="ECO:0000256" key="5">
    <source>
        <dbReference type="ARBA" id="ARBA00022729"/>
    </source>
</evidence>
<feature type="domain" description="Protein kinase" evidence="16">
    <location>
        <begin position="137"/>
        <end position="412"/>
    </location>
</feature>
<evidence type="ECO:0000313" key="18">
    <source>
        <dbReference type="Proteomes" id="UP001367508"/>
    </source>
</evidence>
<dbReference type="InterPro" id="IPR000719">
    <property type="entry name" value="Prot_kinase_dom"/>
</dbReference>
<evidence type="ECO:0000256" key="8">
    <source>
        <dbReference type="ARBA" id="ARBA00022840"/>
    </source>
</evidence>
<comment type="subcellular location">
    <subcellularLocation>
        <location evidence="1">Membrane</location>
        <topology evidence="1">Single-pass type I membrane protein</topology>
    </subcellularLocation>
</comment>
<dbReference type="Pfam" id="PF07714">
    <property type="entry name" value="PK_Tyr_Ser-Thr"/>
    <property type="match status" value="1"/>
</dbReference>
<keyword evidence="7" id="KW-0418">Kinase</keyword>
<evidence type="ECO:0000256" key="12">
    <source>
        <dbReference type="PIRSR" id="PIRSR000615-1"/>
    </source>
</evidence>
<keyword evidence="3" id="KW-0808">Transferase</keyword>
<evidence type="ECO:0000256" key="7">
    <source>
        <dbReference type="ARBA" id="ARBA00022777"/>
    </source>
</evidence>
<keyword evidence="13" id="KW-0479">Metal-binding</keyword>
<evidence type="ECO:0000256" key="15">
    <source>
        <dbReference type="SAM" id="Phobius"/>
    </source>
</evidence>
<keyword evidence="5" id="KW-0732">Signal</keyword>
<keyword evidence="2" id="KW-0723">Serine/threonine-protein kinase</keyword>
<feature type="region of interest" description="Disordered" evidence="14">
    <location>
        <begin position="24"/>
        <end position="45"/>
    </location>
</feature>
<dbReference type="InterPro" id="IPR011009">
    <property type="entry name" value="Kinase-like_dom_sf"/>
</dbReference>
<feature type="region of interest" description="Disordered" evidence="14">
    <location>
        <begin position="438"/>
        <end position="474"/>
    </location>
</feature>
<evidence type="ECO:0000256" key="3">
    <source>
        <dbReference type="ARBA" id="ARBA00022679"/>
    </source>
</evidence>
<dbReference type="CDD" id="cd14066">
    <property type="entry name" value="STKc_IRAK"/>
    <property type="match status" value="1"/>
</dbReference>
<evidence type="ECO:0000256" key="10">
    <source>
        <dbReference type="ARBA" id="ARBA00023136"/>
    </source>
</evidence>
<evidence type="ECO:0000256" key="1">
    <source>
        <dbReference type="ARBA" id="ARBA00004479"/>
    </source>
</evidence>
<evidence type="ECO:0000256" key="13">
    <source>
        <dbReference type="PIRSR" id="PIRSR000615-3"/>
    </source>
</evidence>
<reference evidence="17 18" key="1">
    <citation type="submission" date="2024-01" db="EMBL/GenBank/DDBJ databases">
        <title>The genomes of 5 underutilized Papilionoideae crops provide insights into root nodulation and disease resistanc.</title>
        <authorList>
            <person name="Jiang F."/>
        </authorList>
    </citation>
    <scope>NUCLEOTIDE SEQUENCE [LARGE SCALE GENOMIC DNA]</scope>
    <source>
        <strain evidence="17">LVBAO_FW01</strain>
        <tissue evidence="17">Leaves</tissue>
    </source>
</reference>
<evidence type="ECO:0000256" key="9">
    <source>
        <dbReference type="ARBA" id="ARBA00022989"/>
    </source>
</evidence>
<keyword evidence="10 15" id="KW-0472">Membrane</keyword>
<feature type="transmembrane region" description="Helical" evidence="15">
    <location>
        <begin position="52"/>
        <end position="76"/>
    </location>
</feature>
<dbReference type="GO" id="GO:0005524">
    <property type="term" value="F:ATP binding"/>
    <property type="evidence" value="ECO:0007669"/>
    <property type="project" value="UniProtKB-KW"/>
</dbReference>
<organism evidence="17 18">
    <name type="scientific">Canavalia gladiata</name>
    <name type="common">Sword bean</name>
    <name type="synonym">Dolichos gladiatus</name>
    <dbReference type="NCBI Taxonomy" id="3824"/>
    <lineage>
        <taxon>Eukaryota</taxon>
        <taxon>Viridiplantae</taxon>
        <taxon>Streptophyta</taxon>
        <taxon>Embryophyta</taxon>
        <taxon>Tracheophyta</taxon>
        <taxon>Spermatophyta</taxon>
        <taxon>Magnoliopsida</taxon>
        <taxon>eudicotyledons</taxon>
        <taxon>Gunneridae</taxon>
        <taxon>Pentapetalae</taxon>
        <taxon>rosids</taxon>
        <taxon>fabids</taxon>
        <taxon>Fabales</taxon>
        <taxon>Fabaceae</taxon>
        <taxon>Papilionoideae</taxon>
        <taxon>50 kb inversion clade</taxon>
        <taxon>NPAAA clade</taxon>
        <taxon>indigoferoid/millettioid clade</taxon>
        <taxon>Phaseoleae</taxon>
        <taxon>Canavalia</taxon>
    </lineage>
</organism>
<feature type="binding site" evidence="13">
    <location>
        <position position="280"/>
    </location>
    <ligand>
        <name>Mg(2+)</name>
        <dbReference type="ChEBI" id="CHEBI:18420"/>
    </ligand>
</feature>
<keyword evidence="9 15" id="KW-1133">Transmembrane helix</keyword>
<dbReference type="GO" id="GO:0046872">
    <property type="term" value="F:metal ion binding"/>
    <property type="evidence" value="ECO:0007669"/>
    <property type="project" value="UniProtKB-KW"/>
</dbReference>
<evidence type="ECO:0000256" key="11">
    <source>
        <dbReference type="ARBA" id="ARBA00023180"/>
    </source>
</evidence>
<accession>A0AAN9PXL7</accession>
<evidence type="ECO:0000256" key="2">
    <source>
        <dbReference type="ARBA" id="ARBA00022527"/>
    </source>
</evidence>
<dbReference type="InterPro" id="IPR008271">
    <property type="entry name" value="Ser/Thr_kinase_AS"/>
</dbReference>
<feature type="region of interest" description="Disordered" evidence="14">
    <location>
        <begin position="86"/>
        <end position="113"/>
    </location>
</feature>
<keyword evidence="13" id="KW-0460">Magnesium</keyword>
<dbReference type="InterPro" id="IPR001245">
    <property type="entry name" value="Ser-Thr/Tyr_kinase_cat_dom"/>
</dbReference>
<evidence type="ECO:0000256" key="14">
    <source>
        <dbReference type="SAM" id="MobiDB-lite"/>
    </source>
</evidence>
<dbReference type="AlphaFoldDB" id="A0AAN9PXL7"/>
<dbReference type="InterPro" id="IPR045272">
    <property type="entry name" value="ANXUR1/2-like"/>
</dbReference>
<feature type="compositionally biased region" description="Polar residues" evidence="14">
    <location>
        <begin position="443"/>
        <end position="474"/>
    </location>
</feature>
<dbReference type="Proteomes" id="UP001367508">
    <property type="component" value="Unassembled WGS sequence"/>
</dbReference>
<dbReference type="GO" id="GO:0004674">
    <property type="term" value="F:protein serine/threonine kinase activity"/>
    <property type="evidence" value="ECO:0007669"/>
    <property type="project" value="UniProtKB-KW"/>
</dbReference>